<proteinExistence type="predicted"/>
<dbReference type="EMBL" id="JAVRRD010000012">
    <property type="protein sequence ID" value="KAK5053066.1"/>
    <property type="molecule type" value="Genomic_DNA"/>
</dbReference>
<keyword evidence="3" id="KW-1185">Reference proteome</keyword>
<evidence type="ECO:0000313" key="2">
    <source>
        <dbReference type="EMBL" id="KAK5053066.1"/>
    </source>
</evidence>
<dbReference type="Proteomes" id="UP001358417">
    <property type="component" value="Unassembled WGS sequence"/>
</dbReference>
<name>A0AAV9NA99_9EURO</name>
<gene>
    <name evidence="2" type="ORF">LTR84_002040</name>
</gene>
<comment type="caution">
    <text evidence="2">The sequence shown here is derived from an EMBL/GenBank/DDBJ whole genome shotgun (WGS) entry which is preliminary data.</text>
</comment>
<protein>
    <submittedName>
        <fullName evidence="2">Uncharacterized protein</fullName>
    </submittedName>
</protein>
<feature type="region of interest" description="Disordered" evidence="1">
    <location>
        <begin position="28"/>
        <end position="90"/>
    </location>
</feature>
<accession>A0AAV9NA99</accession>
<dbReference type="AlphaFoldDB" id="A0AAV9NA99"/>
<sequence length="564" mass="63307">MARQNEPQFQKLTAEDKAAIRREKVRLNVKAYRQRQKEKQDSPPGDSRTNGTCNPLHITLRWVPEKRPKSLSETRHRNQKPKRAWTTKESDAKIKEVNRLSTKGLSLVHQPNLETQYTNALLDQFLFRFLPRGWTQKPSTSRQVRLAAPCASWITRSFDLAYHQGQTAVRDLLRTIALGLIAIEEGREDFWRKSLVSYRMGLTDVRQRIVHVGQTKVDPTDLLALLLSCHVAAMFELAVNASLFDMIHHIDGIGALIMHAASDNGHLSEFFCDVIEEFRIMEMCFCLIMRRTSSLLGLQDRAIYVDADGTSLTSSGKSVSHMGTLINIADRICVAIVKCDGLQPLLDTNQTIASLLQIMKTSYDVLDDLEAWKEDFLAIYGSSIYHLEDEPSSKELEFSSLTVGSTWCYHLAYRLFALDTLLSAMQSLSKIGKMGVLFCESPPISDEGSLVSVQADMLSTGRLLLRSLPWFYQKSIGVTGRTLSIMPLAAVWRAFSNEVWHNSPAPIALSKGSNAAEVPNSAPELLSQDLAMYEQLALSAKAVGLPLVSEQWVAYQETVFPRTK</sequence>
<evidence type="ECO:0000313" key="3">
    <source>
        <dbReference type="Proteomes" id="UP001358417"/>
    </source>
</evidence>
<dbReference type="RefSeq" id="XP_064706508.1">
    <property type="nucleotide sequence ID" value="XM_064845654.1"/>
</dbReference>
<feature type="compositionally biased region" description="Basic and acidic residues" evidence="1">
    <location>
        <begin position="63"/>
        <end position="76"/>
    </location>
</feature>
<reference evidence="2 3" key="1">
    <citation type="submission" date="2023-08" db="EMBL/GenBank/DDBJ databases">
        <title>Black Yeasts Isolated from many extreme environments.</title>
        <authorList>
            <person name="Coleine C."/>
            <person name="Stajich J.E."/>
            <person name="Selbmann L."/>
        </authorList>
    </citation>
    <scope>NUCLEOTIDE SEQUENCE [LARGE SCALE GENOMIC DNA]</scope>
    <source>
        <strain evidence="2 3">CCFEE 5792</strain>
    </source>
</reference>
<dbReference type="GeneID" id="89970252"/>
<organism evidence="2 3">
    <name type="scientific">Exophiala bonariae</name>
    <dbReference type="NCBI Taxonomy" id="1690606"/>
    <lineage>
        <taxon>Eukaryota</taxon>
        <taxon>Fungi</taxon>
        <taxon>Dikarya</taxon>
        <taxon>Ascomycota</taxon>
        <taxon>Pezizomycotina</taxon>
        <taxon>Eurotiomycetes</taxon>
        <taxon>Chaetothyriomycetidae</taxon>
        <taxon>Chaetothyriales</taxon>
        <taxon>Herpotrichiellaceae</taxon>
        <taxon>Exophiala</taxon>
    </lineage>
</organism>
<evidence type="ECO:0000256" key="1">
    <source>
        <dbReference type="SAM" id="MobiDB-lite"/>
    </source>
</evidence>